<dbReference type="PANTHER" id="PTHR48098:SF6">
    <property type="entry name" value="FERRI-BACILLIBACTIN ESTERASE BESA"/>
    <property type="match status" value="1"/>
</dbReference>
<protein>
    <recommendedName>
        <fullName evidence="3">Esterase</fullName>
    </recommendedName>
</protein>
<proteinExistence type="predicted"/>
<name>A0A0P6XJ83_9CHLR</name>
<comment type="caution">
    <text evidence="1">The sequence shown here is derived from an EMBL/GenBank/DDBJ whole genome shotgun (WGS) entry which is preliminary data.</text>
</comment>
<dbReference type="EMBL" id="LGCK01000001">
    <property type="protein sequence ID" value="KPL75072.1"/>
    <property type="molecule type" value="Genomic_DNA"/>
</dbReference>
<evidence type="ECO:0008006" key="3">
    <source>
        <dbReference type="Google" id="ProtNLM"/>
    </source>
</evidence>
<dbReference type="STRING" id="229920.ADM99_00120"/>
<dbReference type="AlphaFoldDB" id="A0A0P6XJ83"/>
<organism evidence="1 2">
    <name type="scientific">Leptolinea tardivitalis</name>
    <dbReference type="NCBI Taxonomy" id="229920"/>
    <lineage>
        <taxon>Bacteria</taxon>
        <taxon>Bacillati</taxon>
        <taxon>Chloroflexota</taxon>
        <taxon>Anaerolineae</taxon>
        <taxon>Anaerolineales</taxon>
        <taxon>Anaerolineaceae</taxon>
        <taxon>Leptolinea</taxon>
    </lineage>
</organism>
<dbReference type="OrthoDB" id="9777383at2"/>
<dbReference type="Proteomes" id="UP000050430">
    <property type="component" value="Unassembled WGS sequence"/>
</dbReference>
<dbReference type="RefSeq" id="WP_062420727.1">
    <property type="nucleotide sequence ID" value="NZ_BBYA01000003.1"/>
</dbReference>
<dbReference type="InterPro" id="IPR050583">
    <property type="entry name" value="Mycobacterial_A85_antigen"/>
</dbReference>
<evidence type="ECO:0000313" key="2">
    <source>
        <dbReference type="Proteomes" id="UP000050430"/>
    </source>
</evidence>
<dbReference type="Pfam" id="PF00756">
    <property type="entry name" value="Esterase"/>
    <property type="match status" value="1"/>
</dbReference>
<keyword evidence="2" id="KW-1185">Reference proteome</keyword>
<dbReference type="Gene3D" id="3.40.50.1820">
    <property type="entry name" value="alpha/beta hydrolase"/>
    <property type="match status" value="1"/>
</dbReference>
<dbReference type="InterPro" id="IPR000801">
    <property type="entry name" value="Esterase-like"/>
</dbReference>
<accession>A0A0P6XJ83</accession>
<reference evidence="1 2" key="1">
    <citation type="submission" date="2015-07" db="EMBL/GenBank/DDBJ databases">
        <title>Genome sequence of Leptolinea tardivitalis DSM 16556.</title>
        <authorList>
            <person name="Hemp J."/>
            <person name="Ward L.M."/>
            <person name="Pace L.A."/>
            <person name="Fischer W.W."/>
        </authorList>
    </citation>
    <scope>NUCLEOTIDE SEQUENCE [LARGE SCALE GENOMIC DNA]</scope>
    <source>
        <strain evidence="1 2">YMTK-2</strain>
    </source>
</reference>
<dbReference type="SUPFAM" id="SSF53474">
    <property type="entry name" value="alpha/beta-Hydrolases"/>
    <property type="match status" value="1"/>
</dbReference>
<gene>
    <name evidence="1" type="ORF">ADM99_00120</name>
</gene>
<dbReference type="PANTHER" id="PTHR48098">
    <property type="entry name" value="ENTEROCHELIN ESTERASE-RELATED"/>
    <property type="match status" value="1"/>
</dbReference>
<dbReference type="InterPro" id="IPR029058">
    <property type="entry name" value="AB_hydrolase_fold"/>
</dbReference>
<evidence type="ECO:0000313" key="1">
    <source>
        <dbReference type="EMBL" id="KPL75072.1"/>
    </source>
</evidence>
<sequence length="325" mass="36437">MIQIPLNTRKAGSRRHSAIFLRIWFVFFCFLSACTAKNVAADTIDPIPTFTESPETTVEVTEVLQTSQAVSTIVQPPTPAVCADKKGRIVDIEVPNKILSYPLKVKVYLPPCYTLHPKKPYPYVIMIHGMLYKYDQWDRVGADEAADELISSGEVPPFLILMPFEEQSTANPYEDGFGEALTKSLIPFMEENYPVCAERSCRAIGGLSRGAGWAIHIGLSEPEYFGEIGAHSLPPFIGDLAAAPRWLAKMSKNEIPRVYIDIGIGDSGMVQASQFEQILTAYNIPHEWHINNGEHTEDYWSAHVKEYMRWYASGWNEPTPPVILN</sequence>